<dbReference type="Pfam" id="PF02734">
    <property type="entry name" value="Dak2"/>
    <property type="match status" value="1"/>
</dbReference>
<comment type="catalytic activity">
    <reaction evidence="9">
        <text>D-glyceraldehyde + ATP = D-glyceraldehyde 3-phosphate + ADP + H(+)</text>
        <dbReference type="Rhea" id="RHEA:13941"/>
        <dbReference type="ChEBI" id="CHEBI:15378"/>
        <dbReference type="ChEBI" id="CHEBI:17378"/>
        <dbReference type="ChEBI" id="CHEBI:30616"/>
        <dbReference type="ChEBI" id="CHEBI:59776"/>
        <dbReference type="ChEBI" id="CHEBI:456216"/>
        <dbReference type="EC" id="2.7.1.28"/>
    </reaction>
</comment>
<dbReference type="OrthoDB" id="1724672at2759"/>
<dbReference type="GO" id="GO:0019588">
    <property type="term" value="P:anaerobic glycerol catabolic process"/>
    <property type="evidence" value="ECO:0007669"/>
    <property type="project" value="UniProtKB-UniPathway"/>
</dbReference>
<comment type="catalytic activity">
    <reaction evidence="10">
        <text>dihydroxyacetone + ATP = dihydroxyacetone phosphate + ADP + H(+)</text>
        <dbReference type="Rhea" id="RHEA:15773"/>
        <dbReference type="ChEBI" id="CHEBI:15378"/>
        <dbReference type="ChEBI" id="CHEBI:16016"/>
        <dbReference type="ChEBI" id="CHEBI:30616"/>
        <dbReference type="ChEBI" id="CHEBI:57642"/>
        <dbReference type="ChEBI" id="CHEBI:456216"/>
        <dbReference type="EC" id="2.7.1.29"/>
    </reaction>
</comment>
<keyword evidence="7" id="KW-0319">Glycerol metabolism</keyword>
<evidence type="ECO:0000313" key="16">
    <source>
        <dbReference type="Proteomes" id="UP000481288"/>
    </source>
</evidence>
<dbReference type="Gene3D" id="3.40.50.10440">
    <property type="entry name" value="Dihydroxyacetone kinase, domain 1"/>
    <property type="match status" value="1"/>
</dbReference>
<evidence type="ECO:0000256" key="8">
    <source>
        <dbReference type="ARBA" id="ARBA00022840"/>
    </source>
</evidence>
<evidence type="ECO:0000313" key="15">
    <source>
        <dbReference type="EMBL" id="TVY51142.1"/>
    </source>
</evidence>
<comment type="similarity">
    <text evidence="3">Belongs to the dihydroxyacetone kinase (DAK) family.</text>
</comment>
<dbReference type="FunFam" id="3.30.1180.20:FF:000001">
    <property type="entry name" value="Dihydroxyacetone kinase 1"/>
    <property type="match status" value="1"/>
</dbReference>
<evidence type="ECO:0000259" key="13">
    <source>
        <dbReference type="PROSITE" id="PS51480"/>
    </source>
</evidence>
<name>A0A7D8UKV5_9HELO</name>
<dbReference type="FunFam" id="1.25.40.340:FF:000001">
    <property type="entry name" value="Dihydroxyacetone kinase 1"/>
    <property type="match status" value="1"/>
</dbReference>
<dbReference type="InterPro" id="IPR050861">
    <property type="entry name" value="Dihydroxyacetone_Kinase"/>
</dbReference>
<dbReference type="InterPro" id="IPR004007">
    <property type="entry name" value="DhaL_dom"/>
</dbReference>
<keyword evidence="8" id="KW-0067">ATP-binding</keyword>
<organism evidence="15 16">
    <name type="scientific">Lachnellula cervina</name>
    <dbReference type="NCBI Taxonomy" id="1316786"/>
    <lineage>
        <taxon>Eukaryota</taxon>
        <taxon>Fungi</taxon>
        <taxon>Dikarya</taxon>
        <taxon>Ascomycota</taxon>
        <taxon>Pezizomycotina</taxon>
        <taxon>Leotiomycetes</taxon>
        <taxon>Helotiales</taxon>
        <taxon>Lachnaceae</taxon>
        <taxon>Lachnellula</taxon>
    </lineage>
</organism>
<evidence type="ECO:0000256" key="7">
    <source>
        <dbReference type="ARBA" id="ARBA00022798"/>
    </source>
</evidence>
<keyword evidence="4" id="KW-0808">Transferase</keyword>
<proteinExistence type="inferred from homology"/>
<dbReference type="PROSITE" id="PS51481">
    <property type="entry name" value="DHAK"/>
    <property type="match status" value="1"/>
</dbReference>
<dbReference type="NCBIfam" id="TIGR02361">
    <property type="entry name" value="dak_ATP"/>
    <property type="match status" value="1"/>
</dbReference>
<dbReference type="PANTHER" id="PTHR28629:SF14">
    <property type="entry name" value="DIHYDROXYACETONE KINASE 1"/>
    <property type="match status" value="1"/>
</dbReference>
<comment type="function">
    <text evidence="1">Catalyzes both the phosphorylation of dihydroxyacetone and of glyceraldehyde.</text>
</comment>
<feature type="domain" description="DhaL" evidence="13">
    <location>
        <begin position="389"/>
        <end position="587"/>
    </location>
</feature>
<dbReference type="SUPFAM" id="SSF101473">
    <property type="entry name" value="DhaL-like"/>
    <property type="match status" value="1"/>
</dbReference>
<dbReference type="UniPathway" id="UPA00617">
    <property type="reaction ID" value="UER00669"/>
</dbReference>
<dbReference type="InterPro" id="IPR004006">
    <property type="entry name" value="DhaK_dom"/>
</dbReference>
<dbReference type="GO" id="GO:0005524">
    <property type="term" value="F:ATP binding"/>
    <property type="evidence" value="ECO:0007669"/>
    <property type="project" value="UniProtKB-KW"/>
</dbReference>
<dbReference type="SMART" id="SM01120">
    <property type="entry name" value="Dak2"/>
    <property type="match status" value="1"/>
</dbReference>
<sequence length="589" mass="61965">MSTRHFTHDAENLVLDSLESLTLTNPTLRFDKVNKGMSIFLADHNPSTNVTLIAGGGAGHEPAHAGYVGEGLLIAAISGSIFASPNVSQIVNTIARVGGKAGTILVIMNYTGDVFHFHLAAEKARANYGVKVEIIVVGDDVSVGREKSGKVGRRGLAGTVLVNKILGAMNNKPAVSFEELTRMGRLVASNLVTVGASLGHVHIPGREIANGFSDPKTEQLELGMGIHNESGSRILSPQPGLHSLIDMMLDQLLSMDDPDRAFVDMQDAEEIVLLVNNLGGVSVLELGGITKNVVVAFKLRNITISRVLSGAFMTSLDGPGFSITLLKATSEMVEYIDAPTSAVGWCGPSFAPSVWKNSSSLQTSREVSALIEPKALEITVESGFKLDVSAFKRKVSQACRNVIAAEPRITHSDTIVGDGDCGTTLARGAEAVLAFLNSKDLNPDALTTLLHLANVIEDNMDGTSGAIYSIFFAGLASSLRVLASSTHTLDSHTWGRAATAALSQLQLATPARKGDRTLMDALEPFIESFGNGEGLGDAVAKAKSGVEATKGMKAAFGRAVYVEEKAWAIVPDPGAEGVLCLLEGLAQGL</sequence>
<feature type="binding site" evidence="12">
    <location>
        <begin position="57"/>
        <end position="60"/>
    </location>
    <ligand>
        <name>substrate</name>
    </ligand>
</feature>
<dbReference type="Gene3D" id="3.30.1180.20">
    <property type="entry name" value="Dihydroxyacetone kinase, domain 2"/>
    <property type="match status" value="1"/>
</dbReference>
<feature type="binding site" evidence="12">
    <location>
        <position position="113"/>
    </location>
    <ligand>
        <name>substrate</name>
    </ligand>
</feature>
<dbReference type="GO" id="GO:0005829">
    <property type="term" value="C:cytosol"/>
    <property type="evidence" value="ECO:0007669"/>
    <property type="project" value="TreeGrafter"/>
</dbReference>
<protein>
    <submittedName>
        <fullName evidence="15">Dihydroxyacetone kinase 1</fullName>
    </submittedName>
</protein>
<evidence type="ECO:0000256" key="6">
    <source>
        <dbReference type="ARBA" id="ARBA00022777"/>
    </source>
</evidence>
<keyword evidence="16" id="KW-1185">Reference proteome</keyword>
<reference evidence="15 16" key="1">
    <citation type="submission" date="2018-05" db="EMBL/GenBank/DDBJ databases">
        <title>Whole genome sequencing for identification of molecular markers to develop diagnostic detection tools for the regulated plant pathogen Lachnellula willkommii.</title>
        <authorList>
            <person name="Giroux E."/>
            <person name="Bilodeau G."/>
        </authorList>
    </citation>
    <scope>NUCLEOTIDE SEQUENCE [LARGE SCALE GENOMIC DNA]</scope>
    <source>
        <strain evidence="15 16">CBS 625.97</strain>
    </source>
</reference>
<dbReference type="FunFam" id="3.40.50.10440:FF:000001">
    <property type="entry name" value="Dihydroxyacetone kinase, DhaK subunit"/>
    <property type="match status" value="1"/>
</dbReference>
<accession>A0A7D8UKV5</accession>
<evidence type="ECO:0000256" key="5">
    <source>
        <dbReference type="ARBA" id="ARBA00022741"/>
    </source>
</evidence>
<dbReference type="PROSITE" id="PS51480">
    <property type="entry name" value="DHAL"/>
    <property type="match status" value="1"/>
</dbReference>
<dbReference type="GO" id="GO:0004371">
    <property type="term" value="F:glycerone kinase activity"/>
    <property type="evidence" value="ECO:0007669"/>
    <property type="project" value="UniProtKB-EC"/>
</dbReference>
<evidence type="ECO:0000256" key="10">
    <source>
        <dbReference type="ARBA" id="ARBA00048898"/>
    </source>
</evidence>
<gene>
    <name evidence="15" type="primary">dak1_1</name>
    <name evidence="15" type="ORF">LCER1_G005092</name>
</gene>
<dbReference type="SUPFAM" id="SSF82549">
    <property type="entry name" value="DAK1/DegV-like"/>
    <property type="match status" value="1"/>
</dbReference>
<evidence type="ECO:0000256" key="9">
    <source>
        <dbReference type="ARBA" id="ARBA00047974"/>
    </source>
</evidence>
<dbReference type="Gene3D" id="1.25.40.340">
    <property type="match status" value="1"/>
</dbReference>
<evidence type="ECO:0000256" key="3">
    <source>
        <dbReference type="ARBA" id="ARBA00008757"/>
    </source>
</evidence>
<dbReference type="InterPro" id="IPR036117">
    <property type="entry name" value="DhaL_dom_sf"/>
</dbReference>
<keyword evidence="5" id="KW-0547">Nucleotide-binding</keyword>
<evidence type="ECO:0000256" key="1">
    <source>
        <dbReference type="ARBA" id="ARBA00003264"/>
    </source>
</evidence>
<dbReference type="Pfam" id="PF02733">
    <property type="entry name" value="Dak1"/>
    <property type="match status" value="1"/>
</dbReference>
<dbReference type="AlphaFoldDB" id="A0A7D8UKV5"/>
<dbReference type="GO" id="GO:0050354">
    <property type="term" value="F:triokinase activity"/>
    <property type="evidence" value="ECO:0007669"/>
    <property type="project" value="UniProtKB-EC"/>
</dbReference>
<dbReference type="PANTHER" id="PTHR28629">
    <property type="entry name" value="TRIOKINASE/FMN CYCLASE"/>
    <property type="match status" value="1"/>
</dbReference>
<dbReference type="EMBL" id="QGMG01000895">
    <property type="protein sequence ID" value="TVY51142.1"/>
    <property type="molecule type" value="Genomic_DNA"/>
</dbReference>
<evidence type="ECO:0000256" key="4">
    <source>
        <dbReference type="ARBA" id="ARBA00022679"/>
    </source>
</evidence>
<evidence type="ECO:0000259" key="14">
    <source>
        <dbReference type="PROSITE" id="PS51481"/>
    </source>
</evidence>
<feature type="domain" description="DhaK" evidence="14">
    <location>
        <begin position="9"/>
        <end position="345"/>
    </location>
</feature>
<feature type="active site" description="Tele-hemiaminal-histidine intermediate" evidence="11">
    <location>
        <position position="227"/>
    </location>
</feature>
<keyword evidence="6 15" id="KW-0418">Kinase</keyword>
<comment type="caution">
    <text evidence="15">The sequence shown here is derived from an EMBL/GenBank/DDBJ whole genome shotgun (WGS) entry which is preliminary data.</text>
</comment>
<dbReference type="InterPro" id="IPR012734">
    <property type="entry name" value="DhaK_ATP"/>
</dbReference>
<evidence type="ECO:0000256" key="11">
    <source>
        <dbReference type="PIRSR" id="PIRSR612734-1"/>
    </source>
</evidence>
<evidence type="ECO:0000256" key="12">
    <source>
        <dbReference type="PIRSR" id="PIRSR612734-2"/>
    </source>
</evidence>
<dbReference type="Proteomes" id="UP000481288">
    <property type="component" value="Unassembled WGS sequence"/>
</dbReference>
<comment type="pathway">
    <text evidence="2">Polyol metabolism; glycerol fermentation; glycerone phosphate from glycerol (oxidative route): step 2/2.</text>
</comment>
<evidence type="ECO:0000256" key="2">
    <source>
        <dbReference type="ARBA" id="ARBA00004778"/>
    </source>
</evidence>